<evidence type="ECO:0000313" key="3">
    <source>
        <dbReference type="Proteomes" id="UP001165576"/>
    </source>
</evidence>
<evidence type="ECO:0000256" key="1">
    <source>
        <dbReference type="SAM" id="MobiDB-lite"/>
    </source>
</evidence>
<feature type="compositionally biased region" description="Low complexity" evidence="1">
    <location>
        <begin position="150"/>
        <end position="167"/>
    </location>
</feature>
<feature type="region of interest" description="Disordered" evidence="1">
    <location>
        <begin position="47"/>
        <end position="174"/>
    </location>
</feature>
<evidence type="ECO:0000313" key="2">
    <source>
        <dbReference type="EMBL" id="MCX5618098.1"/>
    </source>
</evidence>
<dbReference type="RefSeq" id="WP_266116611.1">
    <property type="nucleotide sequence ID" value="NZ_JANIDY010000002.1"/>
</dbReference>
<keyword evidence="3" id="KW-1185">Reference proteome</keyword>
<feature type="compositionally biased region" description="Polar residues" evidence="1">
    <location>
        <begin position="50"/>
        <end position="80"/>
    </location>
</feature>
<feature type="compositionally biased region" description="Polar residues" evidence="1">
    <location>
        <begin position="562"/>
        <end position="579"/>
    </location>
</feature>
<proteinExistence type="predicted"/>
<feature type="region of interest" description="Disordered" evidence="1">
    <location>
        <begin position="554"/>
        <end position="647"/>
    </location>
</feature>
<feature type="region of interest" description="Disordered" evidence="1">
    <location>
        <begin position="440"/>
        <end position="459"/>
    </location>
</feature>
<feature type="region of interest" description="Disordered" evidence="1">
    <location>
        <begin position="1"/>
        <end position="34"/>
    </location>
</feature>
<gene>
    <name evidence="2" type="ORF">NQF86_05405</name>
</gene>
<evidence type="ECO:0008006" key="4">
    <source>
        <dbReference type="Google" id="ProtNLM"/>
    </source>
</evidence>
<dbReference type="Proteomes" id="UP001165576">
    <property type="component" value="Unassembled WGS sequence"/>
</dbReference>
<feature type="compositionally biased region" description="Basic and acidic residues" evidence="1">
    <location>
        <begin position="127"/>
        <end position="143"/>
    </location>
</feature>
<feature type="region of interest" description="Disordered" evidence="1">
    <location>
        <begin position="377"/>
        <end position="421"/>
    </location>
</feature>
<accession>A0ABT3WGS6</accession>
<reference evidence="2" key="1">
    <citation type="submission" date="2022-07" db="EMBL/GenBank/DDBJ databases">
        <title>Bombella genomes.</title>
        <authorList>
            <person name="Harer L."/>
            <person name="Styblova S."/>
            <person name="Ehrmann M."/>
        </authorList>
    </citation>
    <scope>NUCLEOTIDE SEQUENCE</scope>
    <source>
        <strain evidence="2">TMW 2.2543</strain>
    </source>
</reference>
<feature type="compositionally biased region" description="Polar residues" evidence="1">
    <location>
        <begin position="603"/>
        <end position="622"/>
    </location>
</feature>
<dbReference type="EMBL" id="JANIDY010000002">
    <property type="protein sequence ID" value="MCX5618098.1"/>
    <property type="molecule type" value="Genomic_DNA"/>
</dbReference>
<name>A0ABT3WGS6_9PROT</name>
<comment type="caution">
    <text evidence="2">The sequence shown here is derived from an EMBL/GenBank/DDBJ whole genome shotgun (WGS) entry which is preliminary data.</text>
</comment>
<organism evidence="2 3">
    <name type="scientific">Bombella pluederhausensis</name>
    <dbReference type="NCBI Taxonomy" id="2967336"/>
    <lineage>
        <taxon>Bacteria</taxon>
        <taxon>Pseudomonadati</taxon>
        <taxon>Pseudomonadota</taxon>
        <taxon>Alphaproteobacteria</taxon>
        <taxon>Acetobacterales</taxon>
        <taxon>Acetobacteraceae</taxon>
        <taxon>Bombella</taxon>
    </lineage>
</organism>
<protein>
    <recommendedName>
        <fullName evidence="4">Flagellar hook-length control protein FliK</fullName>
    </recommendedName>
</protein>
<feature type="compositionally biased region" description="Polar residues" evidence="1">
    <location>
        <begin position="442"/>
        <end position="452"/>
    </location>
</feature>
<sequence>MVMPRPSLSSPVMPDLGKTQPVASAPSGRKVALPVTAKRAGFARVLAKQESASQLPQTQDTGEPVDQQPSQEPPQKQGGTEQDKGKETQPSAPSTMVADVTPPPAPQAVSDTGQSESGSPPSAQAASHDEPQKTDDQDRKTDTGNDSLTMQEQSLAALMAASSQPMQDTGPAAAYAVSQSDRTASTVIASTSSSVGAVRIKADDLFVITPAAASVHGVSRADVRTGTAGSVVGQPSSSMQSVLQQRAGNGPAGLVSAMAEPAQAAAVQPRVLLPRGKDYAIKDETTLRAADGGGKTIFQTPDIRHASVVPSQGIQGSGSWPASSVKMVGFLASAASISGTSMTDRAVAASRSVDTVPGAGGQSDSLFGLMVKTSSGGAEASFSESGKQQGGSGDGQAMAGHDSESVASASESDVKTQTAGEPSSFAGLATVLHGSEAAPLTETHSVPASSSPHDMMKPDTAEVTSLHGSALPGLAGKESGGPAGTLSMTVMTSDEAPVHVQINRSAEGLSALSLQGRDDGTTEVLQKTHHVLAKQLDEAGLHGSTMKIDVLPADSGQMAGGQEQNMPQHQRQAPDQTMGQGAGDPSSFQMGGSFAGGDGSARQGPQTRQTAAFSGVSQQDTASWPDEQDGGSAEGSSGRTGRLNISV</sequence>
<feature type="compositionally biased region" description="Low complexity" evidence="1">
    <location>
        <begin position="377"/>
        <end position="387"/>
    </location>
</feature>
<feature type="compositionally biased region" description="Polar residues" evidence="1">
    <location>
        <begin position="109"/>
        <end position="125"/>
    </location>
</feature>
<feature type="compositionally biased region" description="Polar residues" evidence="1">
    <location>
        <begin position="634"/>
        <end position="647"/>
    </location>
</feature>